<accession>A0A7R9L115</accession>
<dbReference type="PANTHER" id="PTHR24082">
    <property type="entry name" value="NUCLEAR HORMONE RECEPTOR"/>
    <property type="match status" value="1"/>
</dbReference>
<dbReference type="PROSITE" id="PS51030">
    <property type="entry name" value="NUCLEAR_REC_DBD_2"/>
    <property type="match status" value="1"/>
</dbReference>
<evidence type="ECO:0000256" key="10">
    <source>
        <dbReference type="ARBA" id="ARBA00029963"/>
    </source>
</evidence>
<dbReference type="InterPro" id="IPR000536">
    <property type="entry name" value="Nucl_hrmn_rcpt_lig-bd"/>
</dbReference>
<dbReference type="PROSITE" id="PS51843">
    <property type="entry name" value="NR_LBD"/>
    <property type="match status" value="1"/>
</dbReference>
<keyword evidence="7" id="KW-0804">Transcription</keyword>
<keyword evidence="8" id="KW-0675">Receptor</keyword>
<evidence type="ECO:0000313" key="16">
    <source>
        <dbReference type="EMBL" id="CAD7632841.1"/>
    </source>
</evidence>
<keyword evidence="2" id="KW-0479">Metal-binding</keyword>
<dbReference type="GO" id="GO:0045944">
    <property type="term" value="P:positive regulation of transcription by RNA polymerase II"/>
    <property type="evidence" value="ECO:0007669"/>
    <property type="project" value="TreeGrafter"/>
</dbReference>
<dbReference type="SMART" id="SM00399">
    <property type="entry name" value="ZnF_C4"/>
    <property type="match status" value="1"/>
</dbReference>
<keyword evidence="5" id="KW-0805">Transcription regulation</keyword>
<keyword evidence="9" id="KW-0539">Nucleus</keyword>
<dbReference type="EMBL" id="CAJPIZ010011652">
    <property type="protein sequence ID" value="CAG2113271.1"/>
    <property type="molecule type" value="Genomic_DNA"/>
</dbReference>
<feature type="domain" description="Nuclear receptor" evidence="14">
    <location>
        <begin position="43"/>
        <end position="118"/>
    </location>
</feature>
<dbReference type="Pfam" id="PF00104">
    <property type="entry name" value="Hormone_recep"/>
    <property type="match status" value="1"/>
</dbReference>
<evidence type="ECO:0000256" key="4">
    <source>
        <dbReference type="ARBA" id="ARBA00022833"/>
    </source>
</evidence>
<dbReference type="InterPro" id="IPR003069">
    <property type="entry name" value="Ecdystd_rcpt"/>
</dbReference>
<gene>
    <name evidence="16" type="ORF">OSB1V03_LOCUS13242</name>
</gene>
<dbReference type="GO" id="GO:0008270">
    <property type="term" value="F:zinc ion binding"/>
    <property type="evidence" value="ECO:0007669"/>
    <property type="project" value="UniProtKB-KW"/>
</dbReference>
<evidence type="ECO:0000256" key="13">
    <source>
        <dbReference type="ARBA" id="ARBA00033286"/>
    </source>
</evidence>
<evidence type="ECO:0000256" key="5">
    <source>
        <dbReference type="ARBA" id="ARBA00023015"/>
    </source>
</evidence>
<dbReference type="GO" id="GO:0000978">
    <property type="term" value="F:RNA polymerase II cis-regulatory region sequence-specific DNA binding"/>
    <property type="evidence" value="ECO:0007669"/>
    <property type="project" value="TreeGrafter"/>
</dbReference>
<dbReference type="AlphaFoldDB" id="A0A7R9L115"/>
<dbReference type="InterPro" id="IPR050234">
    <property type="entry name" value="Nuclear_hormone_rcpt_NR1"/>
</dbReference>
<evidence type="ECO:0000256" key="9">
    <source>
        <dbReference type="ARBA" id="ARBA00023242"/>
    </source>
</evidence>
<dbReference type="InterPro" id="IPR035500">
    <property type="entry name" value="NHR-like_dom_sf"/>
</dbReference>
<keyword evidence="4" id="KW-0862">Zinc</keyword>
<dbReference type="GO" id="GO:0035076">
    <property type="term" value="P:ecdysone receptor signaling pathway"/>
    <property type="evidence" value="ECO:0007669"/>
    <property type="project" value="InterPro"/>
</dbReference>
<evidence type="ECO:0000256" key="2">
    <source>
        <dbReference type="ARBA" id="ARBA00022723"/>
    </source>
</evidence>
<dbReference type="GO" id="GO:0000122">
    <property type="term" value="P:negative regulation of transcription by RNA polymerase II"/>
    <property type="evidence" value="ECO:0007669"/>
    <property type="project" value="TreeGrafter"/>
</dbReference>
<keyword evidence="3" id="KW-0863">Zinc-finger</keyword>
<dbReference type="PRINTS" id="PR00398">
    <property type="entry name" value="STRDHORMONER"/>
</dbReference>
<sequence length="400" mass="45437">MHGLMRSSPGTQLANVFTNEANDCYIIESFGAPNTGPALRQQRDLCLVCGDRAHGVHYYALTCQGCSGFFRQTIRKKLVYECIYGNNCEIDMYMRTKCRFCRFKKCLDVGMCWECVGNKRKGAVKRIDPNVKQPSTDPQKAAIDLLVYIQDEFDSPSETDINKVTVFAMKDSQSNGMTQYKYVIGMTVLTVKLTVEFSKQVPGFGRLLKEDKITLLKACSSEVMFLRASGKYDTKTRAIIYASSQPYTREDHHRASVGHTADALFGFCRLMSKLNADTIVYALITAIVLFSERPNLLEPKKVEFIQQFYIKTLEAFVYSYRSDRKCYFAKLLGILTKLRTLANINSESCLKLKDANIKLPPFLAEVWDIEYTPESQSIATNSPTDLIEFDLSDLERILNM</sequence>
<evidence type="ECO:0000256" key="11">
    <source>
        <dbReference type="ARBA" id="ARBA00030794"/>
    </source>
</evidence>
<feature type="domain" description="NR LBD" evidence="15">
    <location>
        <begin position="138"/>
        <end position="371"/>
    </location>
</feature>
<dbReference type="InterPro" id="IPR001723">
    <property type="entry name" value="Nuclear_hrmn_rcpt"/>
</dbReference>
<proteinExistence type="predicted"/>
<dbReference type="PRINTS" id="PR00047">
    <property type="entry name" value="STROIDFINGER"/>
</dbReference>
<protein>
    <recommendedName>
        <fullName evidence="1">Ecdysone receptor</fullName>
    </recommendedName>
    <alternativeName>
        <fullName evidence="10">20-hydroxy-ecdysone receptor</fullName>
    </alternativeName>
    <alternativeName>
        <fullName evidence="11">EcRH</fullName>
    </alternativeName>
    <alternativeName>
        <fullName evidence="12">Ecdysteroid receptor</fullName>
    </alternativeName>
    <alternativeName>
        <fullName evidence="13">Nuclear receptor subfamily 1 group H member 1</fullName>
    </alternativeName>
</protein>
<organism evidence="16">
    <name type="scientific">Medioppia subpectinata</name>
    <dbReference type="NCBI Taxonomy" id="1979941"/>
    <lineage>
        <taxon>Eukaryota</taxon>
        <taxon>Metazoa</taxon>
        <taxon>Ecdysozoa</taxon>
        <taxon>Arthropoda</taxon>
        <taxon>Chelicerata</taxon>
        <taxon>Arachnida</taxon>
        <taxon>Acari</taxon>
        <taxon>Acariformes</taxon>
        <taxon>Sarcoptiformes</taxon>
        <taxon>Oribatida</taxon>
        <taxon>Brachypylina</taxon>
        <taxon>Oppioidea</taxon>
        <taxon>Oppiidae</taxon>
        <taxon>Medioppia</taxon>
    </lineage>
</organism>
<evidence type="ECO:0000256" key="1">
    <source>
        <dbReference type="ARBA" id="ARBA00022052"/>
    </source>
</evidence>
<evidence type="ECO:0000259" key="14">
    <source>
        <dbReference type="PROSITE" id="PS51030"/>
    </source>
</evidence>
<dbReference type="InterPro" id="IPR013088">
    <property type="entry name" value="Znf_NHR/GATA"/>
</dbReference>
<keyword evidence="6" id="KW-0238">DNA-binding</keyword>
<dbReference type="Proteomes" id="UP000759131">
    <property type="component" value="Unassembled WGS sequence"/>
</dbReference>
<dbReference type="OrthoDB" id="5837785at2759"/>
<dbReference type="Pfam" id="PF00105">
    <property type="entry name" value="zf-C4"/>
    <property type="match status" value="1"/>
</dbReference>
<dbReference type="PRINTS" id="PR01283">
    <property type="entry name" value="ECDYSTEROIDR"/>
</dbReference>
<dbReference type="GO" id="GO:0035100">
    <property type="term" value="F:ecdysone binding"/>
    <property type="evidence" value="ECO:0007669"/>
    <property type="project" value="InterPro"/>
</dbReference>
<evidence type="ECO:0000256" key="8">
    <source>
        <dbReference type="ARBA" id="ARBA00023170"/>
    </source>
</evidence>
<evidence type="ECO:0000313" key="17">
    <source>
        <dbReference type="Proteomes" id="UP000759131"/>
    </source>
</evidence>
<dbReference type="Gene3D" id="3.30.50.10">
    <property type="entry name" value="Erythroid Transcription Factor GATA-1, subunit A"/>
    <property type="match status" value="1"/>
</dbReference>
<evidence type="ECO:0000256" key="6">
    <source>
        <dbReference type="ARBA" id="ARBA00023125"/>
    </source>
</evidence>
<evidence type="ECO:0000256" key="7">
    <source>
        <dbReference type="ARBA" id="ARBA00023163"/>
    </source>
</evidence>
<dbReference type="Gene3D" id="1.10.565.10">
    <property type="entry name" value="Retinoid X Receptor"/>
    <property type="match status" value="1"/>
</dbReference>
<dbReference type="PANTHER" id="PTHR24082:SF507">
    <property type="entry name" value="BILE ACID RECEPTOR-RELATED"/>
    <property type="match status" value="1"/>
</dbReference>
<dbReference type="EMBL" id="OC866227">
    <property type="protein sequence ID" value="CAD7632841.1"/>
    <property type="molecule type" value="Genomic_DNA"/>
</dbReference>
<evidence type="ECO:0000256" key="12">
    <source>
        <dbReference type="ARBA" id="ARBA00033003"/>
    </source>
</evidence>
<reference evidence="16" key="1">
    <citation type="submission" date="2020-11" db="EMBL/GenBank/DDBJ databases">
        <authorList>
            <person name="Tran Van P."/>
        </authorList>
    </citation>
    <scope>NUCLEOTIDE SEQUENCE</scope>
</reference>
<name>A0A7R9L115_9ACAR</name>
<dbReference type="SUPFAM" id="SSF57716">
    <property type="entry name" value="Glucocorticoid receptor-like (DNA-binding domain)"/>
    <property type="match status" value="1"/>
</dbReference>
<dbReference type="GO" id="GO:0030154">
    <property type="term" value="P:cell differentiation"/>
    <property type="evidence" value="ECO:0007669"/>
    <property type="project" value="TreeGrafter"/>
</dbReference>
<evidence type="ECO:0000256" key="3">
    <source>
        <dbReference type="ARBA" id="ARBA00022771"/>
    </source>
</evidence>
<dbReference type="SUPFAM" id="SSF48508">
    <property type="entry name" value="Nuclear receptor ligand-binding domain"/>
    <property type="match status" value="1"/>
</dbReference>
<dbReference type="GO" id="GO:0004879">
    <property type="term" value="F:nuclear receptor activity"/>
    <property type="evidence" value="ECO:0007669"/>
    <property type="project" value="InterPro"/>
</dbReference>
<dbReference type="CDD" id="cd06916">
    <property type="entry name" value="NR_DBD_like"/>
    <property type="match status" value="1"/>
</dbReference>
<dbReference type="InterPro" id="IPR001628">
    <property type="entry name" value="Znf_hrmn_rcpt"/>
</dbReference>
<dbReference type="SMART" id="SM00430">
    <property type="entry name" value="HOLI"/>
    <property type="match status" value="1"/>
</dbReference>
<dbReference type="GO" id="GO:0090575">
    <property type="term" value="C:RNA polymerase II transcription regulator complex"/>
    <property type="evidence" value="ECO:0007669"/>
    <property type="project" value="TreeGrafter"/>
</dbReference>
<keyword evidence="17" id="KW-1185">Reference proteome</keyword>
<evidence type="ECO:0000259" key="15">
    <source>
        <dbReference type="PROSITE" id="PS51843"/>
    </source>
</evidence>